<dbReference type="InterPro" id="IPR011837">
    <property type="entry name" value="Glycogen_debranch_GlgX"/>
</dbReference>
<dbReference type="Gene3D" id="3.20.20.80">
    <property type="entry name" value="Glycosidases"/>
    <property type="match status" value="1"/>
</dbReference>
<accession>A0A0K6I9W9</accession>
<dbReference type="InterPro" id="IPR044505">
    <property type="entry name" value="GlgX_Isoamylase_N_E_set"/>
</dbReference>
<gene>
    <name evidence="6" type="ORF">Ga0061069_110116</name>
</gene>
<organism evidence="6 7">
    <name type="scientific">Thiomonas bhubaneswarensis</name>
    <dbReference type="NCBI Taxonomy" id="339866"/>
    <lineage>
        <taxon>Bacteria</taxon>
        <taxon>Pseudomonadati</taxon>
        <taxon>Pseudomonadota</taxon>
        <taxon>Betaproteobacteria</taxon>
        <taxon>Burkholderiales</taxon>
        <taxon>Thiomonas</taxon>
    </lineage>
</organism>
<dbReference type="SMART" id="SM00642">
    <property type="entry name" value="Aamy"/>
    <property type="match status" value="1"/>
</dbReference>
<dbReference type="CDD" id="cd02856">
    <property type="entry name" value="E_set_GDE_Isoamylase_N"/>
    <property type="match status" value="1"/>
</dbReference>
<evidence type="ECO:0000256" key="3">
    <source>
        <dbReference type="ARBA" id="ARBA00023295"/>
    </source>
</evidence>
<keyword evidence="2" id="KW-0378">Hydrolase</keyword>
<reference evidence="7" key="1">
    <citation type="submission" date="2015-08" db="EMBL/GenBank/DDBJ databases">
        <authorList>
            <person name="Varghese N."/>
        </authorList>
    </citation>
    <scope>NUCLEOTIDE SEQUENCE [LARGE SCALE GENOMIC DNA]</scope>
    <source>
        <strain evidence="7">DSM 18181</strain>
    </source>
</reference>
<proteinExistence type="inferred from homology"/>
<feature type="domain" description="Glycosyl hydrolase family 13 catalytic" evidence="5">
    <location>
        <begin position="176"/>
        <end position="589"/>
    </location>
</feature>
<protein>
    <submittedName>
        <fullName evidence="6">Glycogen debranching enzyme GlgX</fullName>
    </submittedName>
</protein>
<sequence>MNATRRRSSKASPALRLLPQRVEALGAQLHAEGIDFALAAPHAQAVELCLFATDGQTEIARLPMPLKRDGIWQARLPLSPDAAQDLIYGWRVHGPWAPGDGHWFNPAKLLLDPCAREVVGRYDGSDIHLAYDPGHPARPDPRDNAATALKARVVADLPPLLQPRPAIDPARRVIYELHVKGFTARHPDVPKALRGTFAGLAHPASLGHLKALGITTVCLLPVAFRADEARLLRMGLSNYWGYTPIAWSAPETRLWSGTPGSTPRSEFRDMVETLHAAGLEVILDVVYNHTAELDPHSGPTLSMRGIDNTLYYHHSPHEPGRNLDWTGCGNSVNLNEPLVLRTVMDSLRRWVTEFGVDGFRFDLASTLARGGSRVEHAFQPDGAFLSAIAQDPVLCNRLLVAEPWDLGPGGYRVGGFPPGWLEWNDRFRDTQRAFWLQHQNAPGEFATRLAGSGDLFDPALRSAHSSVNFITAHDGFTLRDLVSYAHRHNQANGEDNRDGHGHNLSTNNGVEGPTTVPEILAARARQSRALLAVLLLSLGTPMLLAGDELGHTQRGNNNAYCQDNPISWIDWDETDTGLRDFVRGVLALRRAVPLLQTHAWWAPSPTANQPGAVWRRSDGRAMEVADWNRDDHGALMVELSAPRVGSPTRPPSGSNKLGAALPFLENHQAQRVLILVNAEAQAVNFTVEAGVWMLKLSSDNGVVHADTDGQPQAPLPAQLTLPPTSLWIATSEHPAAPSGAHPA</sequence>
<dbReference type="SUPFAM" id="SSF81296">
    <property type="entry name" value="E set domains"/>
    <property type="match status" value="1"/>
</dbReference>
<dbReference type="CDD" id="cd11326">
    <property type="entry name" value="AmyAc_Glg_debranch"/>
    <property type="match status" value="1"/>
</dbReference>
<comment type="similarity">
    <text evidence="1">Belongs to the glycosyl hydrolase 13 family.</text>
</comment>
<dbReference type="GO" id="GO:0005980">
    <property type="term" value="P:glycogen catabolic process"/>
    <property type="evidence" value="ECO:0007669"/>
    <property type="project" value="InterPro"/>
</dbReference>
<evidence type="ECO:0000256" key="2">
    <source>
        <dbReference type="ARBA" id="ARBA00022801"/>
    </source>
</evidence>
<dbReference type="SUPFAM" id="SSF51445">
    <property type="entry name" value="(Trans)glycosidases"/>
    <property type="match status" value="1"/>
</dbReference>
<name>A0A0K6I9W9_9BURK</name>
<dbReference type="Proteomes" id="UP000183649">
    <property type="component" value="Unassembled WGS sequence"/>
</dbReference>
<dbReference type="EMBL" id="CYHF01000010">
    <property type="protein sequence ID" value="CUA99823.1"/>
    <property type="molecule type" value="Genomic_DNA"/>
</dbReference>
<dbReference type="InterPro" id="IPR017853">
    <property type="entry name" value="GH"/>
</dbReference>
<dbReference type="Pfam" id="PF02922">
    <property type="entry name" value="CBM_48"/>
    <property type="match status" value="1"/>
</dbReference>
<evidence type="ECO:0000256" key="4">
    <source>
        <dbReference type="SAM" id="MobiDB-lite"/>
    </source>
</evidence>
<dbReference type="RefSeq" id="WP_055451503.1">
    <property type="nucleotide sequence ID" value="NZ_CYHF01000010.1"/>
</dbReference>
<dbReference type="PANTHER" id="PTHR43002">
    <property type="entry name" value="GLYCOGEN DEBRANCHING ENZYME"/>
    <property type="match status" value="1"/>
</dbReference>
<dbReference type="NCBIfam" id="TIGR02100">
    <property type="entry name" value="glgX_debranch"/>
    <property type="match status" value="1"/>
</dbReference>
<dbReference type="STRING" id="339866.GCA_001418255_02677"/>
<dbReference type="OrthoDB" id="9800174at2"/>
<evidence type="ECO:0000313" key="7">
    <source>
        <dbReference type="Proteomes" id="UP000183649"/>
    </source>
</evidence>
<keyword evidence="3" id="KW-0326">Glycosidase</keyword>
<dbReference type="GO" id="GO:0004135">
    <property type="term" value="F:amylo-alpha-1,6-glucosidase activity"/>
    <property type="evidence" value="ECO:0007669"/>
    <property type="project" value="InterPro"/>
</dbReference>
<evidence type="ECO:0000259" key="5">
    <source>
        <dbReference type="SMART" id="SM00642"/>
    </source>
</evidence>
<feature type="region of interest" description="Disordered" evidence="4">
    <location>
        <begin position="490"/>
        <end position="512"/>
    </location>
</feature>
<dbReference type="AlphaFoldDB" id="A0A0K6I9W9"/>
<dbReference type="InterPro" id="IPR013783">
    <property type="entry name" value="Ig-like_fold"/>
</dbReference>
<keyword evidence="7" id="KW-1185">Reference proteome</keyword>
<evidence type="ECO:0000256" key="1">
    <source>
        <dbReference type="ARBA" id="ARBA00008061"/>
    </source>
</evidence>
<dbReference type="InterPro" id="IPR014756">
    <property type="entry name" value="Ig_E-set"/>
</dbReference>
<evidence type="ECO:0000313" key="6">
    <source>
        <dbReference type="EMBL" id="CUA99823.1"/>
    </source>
</evidence>
<dbReference type="Gene3D" id="2.60.40.10">
    <property type="entry name" value="Immunoglobulins"/>
    <property type="match status" value="1"/>
</dbReference>
<dbReference type="InterPro" id="IPR004193">
    <property type="entry name" value="Glyco_hydro_13_N"/>
</dbReference>
<dbReference type="InterPro" id="IPR006047">
    <property type="entry name" value="GH13_cat_dom"/>
</dbReference>